<dbReference type="GO" id="GO:0000781">
    <property type="term" value="C:chromosome, telomeric region"/>
    <property type="evidence" value="ECO:0007669"/>
    <property type="project" value="UniProtKB-SubCell"/>
</dbReference>
<comment type="subcellular location">
    <subcellularLocation>
        <location evidence="2">Chromosome</location>
        <location evidence="2">Telomere</location>
    </subcellularLocation>
</comment>
<dbReference type="InterPro" id="IPR000719">
    <property type="entry name" value="Prot_kinase_dom"/>
</dbReference>
<keyword evidence="12" id="KW-0723">Serine/threonine-protein kinase</keyword>
<dbReference type="PROSITE" id="PS50011">
    <property type="entry name" value="PROTEIN_KINASE_DOM"/>
    <property type="match status" value="1"/>
</dbReference>
<evidence type="ECO:0000256" key="2">
    <source>
        <dbReference type="ARBA" id="ARBA00004574"/>
    </source>
</evidence>
<dbReference type="InterPro" id="IPR008266">
    <property type="entry name" value="Tyr_kinase_AS"/>
</dbReference>
<reference evidence="12 13" key="1">
    <citation type="submission" date="2020-01" db="EMBL/GenBank/DDBJ databases">
        <title>Aspergillus terreus IFO 6365 whole genome shotgun sequence.</title>
        <authorList>
            <person name="Kanamasa S."/>
            <person name="Takahashi H."/>
        </authorList>
    </citation>
    <scope>NUCLEOTIDE SEQUENCE [LARGE SCALE GENOMIC DNA]</scope>
    <source>
        <strain evidence="12 13">IFO 6365</strain>
    </source>
</reference>
<evidence type="ECO:0000256" key="8">
    <source>
        <dbReference type="ARBA" id="ARBA00030980"/>
    </source>
</evidence>
<dbReference type="GO" id="GO:0004674">
    <property type="term" value="F:protein serine/threonine kinase activity"/>
    <property type="evidence" value="ECO:0007669"/>
    <property type="project" value="UniProtKB-KW"/>
</dbReference>
<comment type="subunit">
    <text evidence="3">Component of the EKC/KEOPS complex composed of at least BUD32, CGI121, GON7, KAE1 and PCC1; the whole complex dimerizes.</text>
</comment>
<gene>
    <name evidence="12" type="ORF">ATEIFO6365_0002050400</name>
</gene>
<comment type="catalytic activity">
    <reaction evidence="10">
        <text>L-threonyl-[protein] + ATP = O-phospho-L-threonyl-[protein] + ADP + H(+)</text>
        <dbReference type="Rhea" id="RHEA:46608"/>
        <dbReference type="Rhea" id="RHEA-COMP:11060"/>
        <dbReference type="Rhea" id="RHEA-COMP:11605"/>
        <dbReference type="ChEBI" id="CHEBI:15378"/>
        <dbReference type="ChEBI" id="CHEBI:30013"/>
        <dbReference type="ChEBI" id="CHEBI:30616"/>
        <dbReference type="ChEBI" id="CHEBI:61977"/>
        <dbReference type="ChEBI" id="CHEBI:456216"/>
        <dbReference type="EC" id="2.7.11.1"/>
    </reaction>
</comment>
<dbReference type="PROSITE" id="PS00109">
    <property type="entry name" value="PROTEIN_KINASE_TYR"/>
    <property type="match status" value="1"/>
</dbReference>
<accession>A0A5M3YYS5</accession>
<evidence type="ECO:0000256" key="3">
    <source>
        <dbReference type="ARBA" id="ARBA00011534"/>
    </source>
</evidence>
<keyword evidence="12" id="KW-0418">Kinase</keyword>
<dbReference type="VEuPathDB" id="FungiDB:ATEG_01429"/>
<comment type="caution">
    <text evidence="12">The sequence shown here is derived from an EMBL/GenBank/DDBJ whole genome shotgun (WGS) entry which is preliminary data.</text>
</comment>
<dbReference type="EMBL" id="BLJY01000002">
    <property type="protein sequence ID" value="GFF13393.1"/>
    <property type="molecule type" value="Genomic_DNA"/>
</dbReference>
<sequence length="396" mass="44806">MASSITDQVQLLPKTYKEDQGYRRNDSEPCERSETVIFQADDSKWHVRVTFRGKTGTLTRNGLLKKRKELEALIAFIDFSALPLLLDTVSELVIEKALHPSCDSILPTKPIYQSETNDLVAVDYIYTVREDASRVRYPVYSADSRLPTIALSEIEVKAQISNSVFLITRKGSDDPLIYKTVEHPFYEASHTTIFEQELHYVQRLEGCPNIVQLVAVVTGPFPYTTNRYKEHDVIHGMALEYYPHGTLEDAIRQQDGKGTAWKSWPGQLARALLRLHDLAITHMDITPRNVVINAANEVVFIDIGVGYTYENLAPEFRDNASPLDLPFELRRQNDWWAFGKLLMGIASIEGDGSFGAMLQDIGHRLSLDHPRDRLDALAALQQLPVTGHRLKDDADL</sequence>
<proteinExistence type="predicted"/>
<dbReference type="SMART" id="SM00220">
    <property type="entry name" value="S_TKc"/>
    <property type="match status" value="1"/>
</dbReference>
<keyword evidence="7" id="KW-0779">Telomere</keyword>
<evidence type="ECO:0000256" key="5">
    <source>
        <dbReference type="ARBA" id="ARBA00013948"/>
    </source>
</evidence>
<dbReference type="EC" id="2.7.11.1" evidence="4"/>
<dbReference type="Pfam" id="PF00069">
    <property type="entry name" value="Pkinase"/>
    <property type="match status" value="1"/>
</dbReference>
<dbReference type="SUPFAM" id="SSF56112">
    <property type="entry name" value="Protein kinase-like (PK-like)"/>
    <property type="match status" value="1"/>
</dbReference>
<comment type="function">
    <text evidence="1">Component of the EKC/KEOPS complex that is required for the formation of a threonylcarbamoyl group on adenosine at position 37 (t(6)A37) in tRNAs that read codons beginning with adenine. The complex is probably involved in the transfer of the threonylcarbamoyl moiety of threonylcarbamoyl-AMP (TC-AMP) to the N6 group of A37. BUD32 has ATPase activity in the context of the EKC/KEOPS complex and likely plays a supporting role to the catalytic subunit KAE1. The EKC/KEOPS complex also promotes both telomere uncapping and telomere elongation. The complex is required for efficient recruitment of transcriptional coactivators.</text>
</comment>
<dbReference type="AlphaFoldDB" id="A0A5M3YYS5"/>
<evidence type="ECO:0000256" key="11">
    <source>
        <dbReference type="ARBA" id="ARBA00048679"/>
    </source>
</evidence>
<evidence type="ECO:0000256" key="1">
    <source>
        <dbReference type="ARBA" id="ARBA00003747"/>
    </source>
</evidence>
<dbReference type="Gene3D" id="1.10.510.10">
    <property type="entry name" value="Transferase(Phosphotransferase) domain 1"/>
    <property type="match status" value="1"/>
</dbReference>
<evidence type="ECO:0000256" key="4">
    <source>
        <dbReference type="ARBA" id="ARBA00012513"/>
    </source>
</evidence>
<evidence type="ECO:0000313" key="13">
    <source>
        <dbReference type="Proteomes" id="UP000452235"/>
    </source>
</evidence>
<protein>
    <recommendedName>
        <fullName evidence="6">EKC/KEOPS complex subunit BUD32</fullName>
        <ecNumber evidence="4">2.7.11.1</ecNumber>
    </recommendedName>
    <alternativeName>
        <fullName evidence="8 9">Atypical Serine/threonine protein kinase BUD32</fullName>
    </alternativeName>
    <alternativeName>
        <fullName evidence="5">EKC/KEOPS complex subunit bud32</fullName>
    </alternativeName>
</protein>
<keyword evidence="7" id="KW-0158">Chromosome</keyword>
<keyword evidence="12" id="KW-0808">Transferase</keyword>
<keyword evidence="13" id="KW-1185">Reference proteome</keyword>
<dbReference type="GO" id="GO:0005524">
    <property type="term" value="F:ATP binding"/>
    <property type="evidence" value="ECO:0007669"/>
    <property type="project" value="InterPro"/>
</dbReference>
<evidence type="ECO:0000256" key="7">
    <source>
        <dbReference type="ARBA" id="ARBA00022895"/>
    </source>
</evidence>
<evidence type="ECO:0000256" key="10">
    <source>
        <dbReference type="ARBA" id="ARBA00047899"/>
    </source>
</evidence>
<dbReference type="InterPro" id="IPR011009">
    <property type="entry name" value="Kinase-like_dom_sf"/>
</dbReference>
<name>A0A5M3YYS5_ASPTE</name>
<evidence type="ECO:0000256" key="9">
    <source>
        <dbReference type="ARBA" id="ARBA00033194"/>
    </source>
</evidence>
<evidence type="ECO:0000313" key="12">
    <source>
        <dbReference type="EMBL" id="GFF13393.1"/>
    </source>
</evidence>
<comment type="catalytic activity">
    <reaction evidence="11">
        <text>L-seryl-[protein] + ATP = O-phospho-L-seryl-[protein] + ADP + H(+)</text>
        <dbReference type="Rhea" id="RHEA:17989"/>
        <dbReference type="Rhea" id="RHEA-COMP:9863"/>
        <dbReference type="Rhea" id="RHEA-COMP:11604"/>
        <dbReference type="ChEBI" id="CHEBI:15378"/>
        <dbReference type="ChEBI" id="CHEBI:29999"/>
        <dbReference type="ChEBI" id="CHEBI:30616"/>
        <dbReference type="ChEBI" id="CHEBI:83421"/>
        <dbReference type="ChEBI" id="CHEBI:456216"/>
        <dbReference type="EC" id="2.7.11.1"/>
    </reaction>
</comment>
<organism evidence="12 13">
    <name type="scientific">Aspergillus terreus</name>
    <dbReference type="NCBI Taxonomy" id="33178"/>
    <lineage>
        <taxon>Eukaryota</taxon>
        <taxon>Fungi</taxon>
        <taxon>Dikarya</taxon>
        <taxon>Ascomycota</taxon>
        <taxon>Pezizomycotina</taxon>
        <taxon>Eurotiomycetes</taxon>
        <taxon>Eurotiomycetidae</taxon>
        <taxon>Eurotiales</taxon>
        <taxon>Aspergillaceae</taxon>
        <taxon>Aspergillus</taxon>
        <taxon>Aspergillus subgen. Circumdati</taxon>
    </lineage>
</organism>
<evidence type="ECO:0000256" key="6">
    <source>
        <dbReference type="ARBA" id="ARBA00019973"/>
    </source>
</evidence>
<dbReference type="OrthoDB" id="4062651at2759"/>
<dbReference type="Proteomes" id="UP000452235">
    <property type="component" value="Unassembled WGS sequence"/>
</dbReference>